<dbReference type="AlphaFoldDB" id="A0A8X6N8E7"/>
<keyword evidence="2" id="KW-1185">Reference proteome</keyword>
<accession>A0A8X6N8E7</accession>
<comment type="caution">
    <text evidence="1">The sequence shown here is derived from an EMBL/GenBank/DDBJ whole genome shotgun (WGS) entry which is preliminary data.</text>
</comment>
<reference evidence="1" key="1">
    <citation type="submission" date="2020-08" db="EMBL/GenBank/DDBJ databases">
        <title>Multicomponent nature underlies the extraordinary mechanical properties of spider dragline silk.</title>
        <authorList>
            <person name="Kono N."/>
            <person name="Nakamura H."/>
            <person name="Mori M."/>
            <person name="Yoshida Y."/>
            <person name="Ohtoshi R."/>
            <person name="Malay A.D."/>
            <person name="Moran D.A.P."/>
            <person name="Tomita M."/>
            <person name="Numata K."/>
            <person name="Arakawa K."/>
        </authorList>
    </citation>
    <scope>NUCLEOTIDE SEQUENCE</scope>
</reference>
<evidence type="ECO:0000313" key="2">
    <source>
        <dbReference type="Proteomes" id="UP000887013"/>
    </source>
</evidence>
<dbReference type="Proteomes" id="UP000887013">
    <property type="component" value="Unassembled WGS sequence"/>
</dbReference>
<gene>
    <name evidence="1" type="ORF">NPIL_542841</name>
</gene>
<dbReference type="EMBL" id="BMAW01006692">
    <property type="protein sequence ID" value="GFS99929.1"/>
    <property type="molecule type" value="Genomic_DNA"/>
</dbReference>
<organism evidence="1 2">
    <name type="scientific">Nephila pilipes</name>
    <name type="common">Giant wood spider</name>
    <name type="synonym">Nephila maculata</name>
    <dbReference type="NCBI Taxonomy" id="299642"/>
    <lineage>
        <taxon>Eukaryota</taxon>
        <taxon>Metazoa</taxon>
        <taxon>Ecdysozoa</taxon>
        <taxon>Arthropoda</taxon>
        <taxon>Chelicerata</taxon>
        <taxon>Arachnida</taxon>
        <taxon>Araneae</taxon>
        <taxon>Araneomorphae</taxon>
        <taxon>Entelegynae</taxon>
        <taxon>Araneoidea</taxon>
        <taxon>Nephilidae</taxon>
        <taxon>Nephila</taxon>
    </lineage>
</organism>
<protein>
    <submittedName>
        <fullName evidence="1">Uncharacterized protein</fullName>
    </submittedName>
</protein>
<evidence type="ECO:0000313" key="1">
    <source>
        <dbReference type="EMBL" id="GFS99929.1"/>
    </source>
</evidence>
<feature type="non-terminal residue" evidence="1">
    <location>
        <position position="40"/>
    </location>
</feature>
<sequence length="40" mass="4486">INQCIEDSVPEELSDEENEQLNKYKNCINGLGNQCSGENN</sequence>
<name>A0A8X6N8E7_NEPPI</name>
<proteinExistence type="predicted"/>